<dbReference type="OrthoDB" id="415460at2759"/>
<dbReference type="Pfam" id="PF11539">
    <property type="entry name" value="DUF3228"/>
    <property type="match status" value="1"/>
</dbReference>
<dbReference type="AlphaFoldDB" id="A0A9Q0RAA0"/>
<keyword evidence="2" id="KW-1185">Reference proteome</keyword>
<dbReference type="PANTHER" id="PTHR38666">
    <property type="match status" value="1"/>
</dbReference>
<protein>
    <submittedName>
        <fullName evidence="1">Uncharacterized protein</fullName>
    </submittedName>
</protein>
<accession>A0A9Q0RAA0</accession>
<gene>
    <name evidence="1" type="ORF">M0811_09310</name>
</gene>
<dbReference type="Proteomes" id="UP001149090">
    <property type="component" value="Unassembled WGS sequence"/>
</dbReference>
<evidence type="ECO:0000313" key="1">
    <source>
        <dbReference type="EMBL" id="KAJ5072864.1"/>
    </source>
</evidence>
<name>A0A9Q0RAA0_ANAIG</name>
<organism evidence="1 2">
    <name type="scientific">Anaeramoeba ignava</name>
    <name type="common">Anaerobic marine amoeba</name>
    <dbReference type="NCBI Taxonomy" id="1746090"/>
    <lineage>
        <taxon>Eukaryota</taxon>
        <taxon>Metamonada</taxon>
        <taxon>Anaeramoebidae</taxon>
        <taxon>Anaeramoeba</taxon>
    </lineage>
</organism>
<comment type="caution">
    <text evidence="1">The sequence shown here is derived from an EMBL/GenBank/DDBJ whole genome shotgun (WGS) entry which is preliminary data.</text>
</comment>
<reference evidence="1" key="1">
    <citation type="submission" date="2022-10" db="EMBL/GenBank/DDBJ databases">
        <title>Novel sulphate-reducing endosymbionts in the free-living metamonad Anaeramoeba.</title>
        <authorList>
            <person name="Jerlstrom-Hultqvist J."/>
            <person name="Cepicka I."/>
            <person name="Gallot-Lavallee L."/>
            <person name="Salas-Leiva D."/>
            <person name="Curtis B.A."/>
            <person name="Zahonova K."/>
            <person name="Pipaliya S."/>
            <person name="Dacks J."/>
            <person name="Roger A.J."/>
        </authorList>
    </citation>
    <scope>NUCLEOTIDE SEQUENCE</scope>
    <source>
        <strain evidence="1">BMAN</strain>
    </source>
</reference>
<evidence type="ECO:0000313" key="2">
    <source>
        <dbReference type="Proteomes" id="UP001149090"/>
    </source>
</evidence>
<dbReference type="PANTHER" id="PTHR38666:SF2">
    <property type="entry name" value="FLAGELLAR ASSOCIATED PROTEIN"/>
    <property type="match status" value="1"/>
</dbReference>
<dbReference type="EMBL" id="JAPDFW010000079">
    <property type="protein sequence ID" value="KAJ5072864.1"/>
    <property type="molecule type" value="Genomic_DNA"/>
</dbReference>
<dbReference type="OMA" id="VHRNWTS"/>
<proteinExistence type="predicted"/>
<dbReference type="Gene3D" id="3.30.2310.50">
    <property type="entry name" value="Protein of unknown function (DUF3228), domain 1"/>
    <property type="match status" value="2"/>
</dbReference>
<sequence>MIGLENFVLRQFNNPNYIGTQINYDTEKFIKEINEKVEKSKENKENLLKEGYAPFCKHIFIENFVGAQVGAIEINESNSHLLKTDYLARTDKELPVLVRWFPKEKLEEIPQAKFLDLILYSKEQVKSENISMGVEMNNDFDSFEWFVVAIKAQNEDFELPMSPITMMRNSLGKDEGGSGIKLSREKYLDSVKYWKNHAIIN</sequence>
<dbReference type="InterPro" id="IPR021610">
    <property type="entry name" value="DUF3228"/>
</dbReference>